<reference evidence="4 6" key="2">
    <citation type="submission" date="2020-08" db="EMBL/GenBank/DDBJ databases">
        <title>Genomic Encyclopedia of Type Strains, Phase IV (KMG-IV): sequencing the most valuable type-strain genomes for metagenomic binning, comparative biology and taxonomic classification.</title>
        <authorList>
            <person name="Goeker M."/>
        </authorList>
    </citation>
    <scope>NUCLEOTIDE SEQUENCE [LARGE SCALE GENOMIC DNA]</scope>
    <source>
        <strain evidence="4 6">DSM 10368</strain>
    </source>
</reference>
<dbReference type="KEGG" id="aak:AA2016_6168"/>
<dbReference type="SUPFAM" id="SSF53850">
    <property type="entry name" value="Periplasmic binding protein-like II"/>
    <property type="match status" value="1"/>
</dbReference>
<geneLocation type="plasmid" evidence="3 5">
    <name>pAA02</name>
</geneLocation>
<dbReference type="PROSITE" id="PS51257">
    <property type="entry name" value="PROKAR_LIPOPROTEIN"/>
    <property type="match status" value="1"/>
</dbReference>
<gene>
    <name evidence="3" type="ORF">AA2016_6168</name>
    <name evidence="4" type="ORF">FHS67_006433</name>
</gene>
<dbReference type="EMBL" id="JACICB010000041">
    <property type="protein sequence ID" value="MBB3710073.1"/>
    <property type="molecule type" value="Genomic_DNA"/>
</dbReference>
<dbReference type="Pfam" id="PF03466">
    <property type="entry name" value="LysR_substrate"/>
    <property type="match status" value="1"/>
</dbReference>
<evidence type="ECO:0000259" key="2">
    <source>
        <dbReference type="Pfam" id="PF03466"/>
    </source>
</evidence>
<evidence type="ECO:0000313" key="3">
    <source>
        <dbReference type="EMBL" id="AMS45070.1"/>
    </source>
</evidence>
<dbReference type="PANTHER" id="PTHR30537">
    <property type="entry name" value="HTH-TYPE TRANSCRIPTIONAL REGULATOR"/>
    <property type="match status" value="1"/>
</dbReference>
<reference evidence="3 5" key="1">
    <citation type="submission" date="2016-03" db="EMBL/GenBank/DDBJ databases">
        <title>Complete genome of Aminobacter aminovorans KCTC 2477.</title>
        <authorList>
            <person name="Kim K.M."/>
        </authorList>
    </citation>
    <scope>NUCLEOTIDE SEQUENCE [LARGE SCALE GENOMIC DNA]</scope>
    <source>
        <strain evidence="3 5">KCTC 2477</strain>
        <plasmid evidence="3 5">pAA02</plasmid>
    </source>
</reference>
<comment type="similarity">
    <text evidence="1">Belongs to the LysR transcriptional regulatory family.</text>
</comment>
<organism evidence="3 5">
    <name type="scientific">Aminobacter aminovorans</name>
    <name type="common">Chelatobacter heintzii</name>
    <dbReference type="NCBI Taxonomy" id="83263"/>
    <lineage>
        <taxon>Bacteria</taxon>
        <taxon>Pseudomonadati</taxon>
        <taxon>Pseudomonadota</taxon>
        <taxon>Alphaproteobacteria</taxon>
        <taxon>Hyphomicrobiales</taxon>
        <taxon>Phyllobacteriaceae</taxon>
        <taxon>Aminobacter</taxon>
    </lineage>
</organism>
<dbReference type="EMBL" id="CP015007">
    <property type="protein sequence ID" value="AMS45070.1"/>
    <property type="molecule type" value="Genomic_DNA"/>
</dbReference>
<dbReference type="RefSeq" id="WP_246790476.1">
    <property type="nucleotide sequence ID" value="NZ_CP015007.1"/>
</dbReference>
<name>A0AAC8YV94_AMIAI</name>
<evidence type="ECO:0000256" key="1">
    <source>
        <dbReference type="ARBA" id="ARBA00009437"/>
    </source>
</evidence>
<evidence type="ECO:0000313" key="6">
    <source>
        <dbReference type="Proteomes" id="UP000577697"/>
    </source>
</evidence>
<evidence type="ECO:0000313" key="4">
    <source>
        <dbReference type="EMBL" id="MBB3710073.1"/>
    </source>
</evidence>
<feature type="domain" description="LysR substrate-binding" evidence="2">
    <location>
        <begin position="25"/>
        <end position="223"/>
    </location>
</feature>
<keyword evidence="6" id="KW-1185">Reference proteome</keyword>
<proteinExistence type="inferred from homology"/>
<dbReference type="GO" id="GO:0003677">
    <property type="term" value="F:DNA binding"/>
    <property type="evidence" value="ECO:0007669"/>
    <property type="project" value="UniProtKB-KW"/>
</dbReference>
<keyword evidence="3" id="KW-0614">Plasmid</keyword>
<dbReference type="Gene3D" id="3.40.190.10">
    <property type="entry name" value="Periplasmic binding protein-like II"/>
    <property type="match status" value="2"/>
</dbReference>
<dbReference type="InterPro" id="IPR058163">
    <property type="entry name" value="LysR-type_TF_proteobact-type"/>
</dbReference>
<dbReference type="InterPro" id="IPR005119">
    <property type="entry name" value="LysR_subst-bd"/>
</dbReference>
<dbReference type="Proteomes" id="UP000075755">
    <property type="component" value="Plasmid pAA02"/>
</dbReference>
<protein>
    <submittedName>
        <fullName evidence="3">Carbapenem-hydrolyzing beta-lactamase transcriptional activator</fullName>
    </submittedName>
    <submittedName>
        <fullName evidence="4">DNA-binding transcriptional LysR family regulator</fullName>
    </submittedName>
</protein>
<sequence>MAGALREGFERIASTFLQVKSAGGHSNVTIGCTMAMAHLWLMPRMSAFWTSHQDIVVDHVISDQPRGLDRPDIDLRLRYGNGEWPDEMSAKLYDDRILPVASPEFARQHPVTTVEDLAKLQLLSVEGIDWDWTTWAGFLQQVGCPDRRLNVRRFNSHVIALQAARAGHGTVLGWASLVKPLLKTGDLVPLTDAEIIAPHSYFVTWSARRPLSRQARILRDWLLTLND</sequence>
<dbReference type="AlphaFoldDB" id="A0AAC8YV94"/>
<accession>A0AAC8YV94</accession>
<dbReference type="Proteomes" id="UP000577697">
    <property type="component" value="Unassembled WGS sequence"/>
</dbReference>
<evidence type="ECO:0000313" key="5">
    <source>
        <dbReference type="Proteomes" id="UP000075755"/>
    </source>
</evidence>
<keyword evidence="4" id="KW-0238">DNA-binding</keyword>
<dbReference type="PANTHER" id="PTHR30537:SF5">
    <property type="entry name" value="HTH-TYPE TRANSCRIPTIONAL ACTIVATOR TTDR-RELATED"/>
    <property type="match status" value="1"/>
</dbReference>
<dbReference type="CDD" id="cd08432">
    <property type="entry name" value="PBP2_GcdR_TrpI_HvrB_AmpR_like"/>
    <property type="match status" value="1"/>
</dbReference>